<proteinExistence type="predicted"/>
<sequence>MTTCSEAHQQTGVIRENERNGVYPGSPYTADWIPTVAHWQENLNCGGFGYSGPADGIWGYNSRKAAQVQARGFGYQGPLDGVWGVNTWKAIQEMARRYGGYQGPIDGDPGPNTWYALWNYFRPHL</sequence>
<dbReference type="Pfam" id="PF01471">
    <property type="entry name" value="PG_binding_1"/>
    <property type="match status" value="1"/>
</dbReference>
<accession>A0A917PWH4</accession>
<organism evidence="2 3">
    <name type="scientific">Agromyces bauzanensis</name>
    <dbReference type="NCBI Taxonomy" id="1308924"/>
    <lineage>
        <taxon>Bacteria</taxon>
        <taxon>Bacillati</taxon>
        <taxon>Actinomycetota</taxon>
        <taxon>Actinomycetes</taxon>
        <taxon>Micrococcales</taxon>
        <taxon>Microbacteriaceae</taxon>
        <taxon>Agromyces</taxon>
    </lineage>
</organism>
<dbReference type="RefSeq" id="WP_373285551.1">
    <property type="nucleotide sequence ID" value="NZ_BAABFW010000071.1"/>
</dbReference>
<keyword evidence="3" id="KW-1185">Reference proteome</keyword>
<name>A0A917PWH4_9MICO</name>
<dbReference type="InterPro" id="IPR036366">
    <property type="entry name" value="PGBDSf"/>
</dbReference>
<dbReference type="InterPro" id="IPR036365">
    <property type="entry name" value="PGBD-like_sf"/>
</dbReference>
<dbReference type="Gene3D" id="1.10.101.10">
    <property type="entry name" value="PGBD-like superfamily/PGBD"/>
    <property type="match status" value="1"/>
</dbReference>
<protein>
    <recommendedName>
        <fullName evidence="1">Peptidoglycan binding-like domain-containing protein</fullName>
    </recommendedName>
</protein>
<reference evidence="2" key="1">
    <citation type="journal article" date="2014" name="Int. J. Syst. Evol. Microbiol.">
        <title>Complete genome sequence of Corynebacterium casei LMG S-19264T (=DSM 44701T), isolated from a smear-ripened cheese.</title>
        <authorList>
            <consortium name="US DOE Joint Genome Institute (JGI-PGF)"/>
            <person name="Walter F."/>
            <person name="Albersmeier A."/>
            <person name="Kalinowski J."/>
            <person name="Ruckert C."/>
        </authorList>
    </citation>
    <scope>NUCLEOTIDE SEQUENCE</scope>
    <source>
        <strain evidence="2">CGMCC 1.8984</strain>
    </source>
</reference>
<dbReference type="SUPFAM" id="SSF47090">
    <property type="entry name" value="PGBD-like"/>
    <property type="match status" value="1"/>
</dbReference>
<dbReference type="InterPro" id="IPR002477">
    <property type="entry name" value="Peptidoglycan-bd-like"/>
</dbReference>
<evidence type="ECO:0000259" key="1">
    <source>
        <dbReference type="Pfam" id="PF01471"/>
    </source>
</evidence>
<dbReference type="AlphaFoldDB" id="A0A917PWH4"/>
<reference evidence="2" key="2">
    <citation type="submission" date="2020-09" db="EMBL/GenBank/DDBJ databases">
        <authorList>
            <person name="Sun Q."/>
            <person name="Zhou Y."/>
        </authorList>
    </citation>
    <scope>NUCLEOTIDE SEQUENCE</scope>
    <source>
        <strain evidence="2">CGMCC 1.8984</strain>
    </source>
</reference>
<evidence type="ECO:0000313" key="3">
    <source>
        <dbReference type="Proteomes" id="UP000636956"/>
    </source>
</evidence>
<evidence type="ECO:0000313" key="2">
    <source>
        <dbReference type="EMBL" id="GGJ94500.1"/>
    </source>
</evidence>
<feature type="domain" description="Peptidoglycan binding-like" evidence="1">
    <location>
        <begin position="63"/>
        <end position="117"/>
    </location>
</feature>
<dbReference type="EMBL" id="BMMD01000044">
    <property type="protein sequence ID" value="GGJ94500.1"/>
    <property type="molecule type" value="Genomic_DNA"/>
</dbReference>
<gene>
    <name evidence="2" type="ORF">GCM10011372_36010</name>
</gene>
<comment type="caution">
    <text evidence="2">The sequence shown here is derived from an EMBL/GenBank/DDBJ whole genome shotgun (WGS) entry which is preliminary data.</text>
</comment>
<dbReference type="Proteomes" id="UP000636956">
    <property type="component" value="Unassembled WGS sequence"/>
</dbReference>